<feature type="region of interest" description="Disordered" evidence="1">
    <location>
        <begin position="16"/>
        <end position="36"/>
    </location>
</feature>
<proteinExistence type="predicted"/>
<evidence type="ECO:0008006" key="5">
    <source>
        <dbReference type="Google" id="ProtNLM"/>
    </source>
</evidence>
<dbReference type="Proteomes" id="UP001629113">
    <property type="component" value="Unassembled WGS sequence"/>
</dbReference>
<reference evidence="3 4" key="1">
    <citation type="submission" date="2024-06" db="EMBL/GenBank/DDBJ databases">
        <title>Complete genome of Phlyctema vagabunda strain 19-DSS-EL-015.</title>
        <authorList>
            <person name="Fiorenzani C."/>
        </authorList>
    </citation>
    <scope>NUCLEOTIDE SEQUENCE [LARGE SCALE GENOMIC DNA]</scope>
    <source>
        <strain evidence="3 4">19-DSS-EL-015</strain>
    </source>
</reference>
<comment type="caution">
    <text evidence="3">The sequence shown here is derived from an EMBL/GenBank/DDBJ whole genome shotgun (WGS) entry which is preliminary data.</text>
</comment>
<protein>
    <recommendedName>
        <fullName evidence="5">Tat pathway signal sequence</fullName>
    </recommendedName>
</protein>
<evidence type="ECO:0000256" key="1">
    <source>
        <dbReference type="SAM" id="MobiDB-lite"/>
    </source>
</evidence>
<evidence type="ECO:0000256" key="2">
    <source>
        <dbReference type="SAM" id="Phobius"/>
    </source>
</evidence>
<keyword evidence="2" id="KW-0812">Transmembrane</keyword>
<name>A0ABR4PJF4_9HELO</name>
<evidence type="ECO:0000313" key="3">
    <source>
        <dbReference type="EMBL" id="KAL3423465.1"/>
    </source>
</evidence>
<accession>A0ABR4PJF4</accession>
<feature type="region of interest" description="Disordered" evidence="1">
    <location>
        <begin position="118"/>
        <end position="137"/>
    </location>
</feature>
<sequence>MRSVSRIMNMYKDGVHSTGGMPAIPEDQDAPPIPERSLYRPSMSKASLNATPPPDYDFVERLYLGDRHNPIDEKLFALRNHRQLAKRGGWRRLALKVLIAVLLIISLAVGLGVGLSRRRNSDASSNTDNGNSGTQNRFPAGSYAIETVLATQSTSCTSNPATWRCYPYTTYSESNSTSSSAATFAWIISYSATNHSYSISATENIFSITFSNQTLTLQDVGLATEHYSFQVSMQKPVRPSVALTSSNAAATCYFYDAVFRGYLYTTMASSLPINATATESGKAYVPWPYAVRVEQVSASGTDTPTCLDSQGNSLGDFSADEGNECDCLYRNTRT</sequence>
<keyword evidence="2" id="KW-0472">Membrane</keyword>
<dbReference type="EMBL" id="JBFCZG010000004">
    <property type="protein sequence ID" value="KAL3423465.1"/>
    <property type="molecule type" value="Genomic_DNA"/>
</dbReference>
<organism evidence="3 4">
    <name type="scientific">Phlyctema vagabunda</name>
    <dbReference type="NCBI Taxonomy" id="108571"/>
    <lineage>
        <taxon>Eukaryota</taxon>
        <taxon>Fungi</taxon>
        <taxon>Dikarya</taxon>
        <taxon>Ascomycota</taxon>
        <taxon>Pezizomycotina</taxon>
        <taxon>Leotiomycetes</taxon>
        <taxon>Helotiales</taxon>
        <taxon>Dermateaceae</taxon>
        <taxon>Phlyctema</taxon>
    </lineage>
</organism>
<evidence type="ECO:0000313" key="4">
    <source>
        <dbReference type="Proteomes" id="UP001629113"/>
    </source>
</evidence>
<gene>
    <name evidence="3" type="ORF">PVAG01_05212</name>
</gene>
<feature type="compositionally biased region" description="Polar residues" evidence="1">
    <location>
        <begin position="122"/>
        <end position="137"/>
    </location>
</feature>
<feature type="transmembrane region" description="Helical" evidence="2">
    <location>
        <begin position="93"/>
        <end position="115"/>
    </location>
</feature>
<keyword evidence="2" id="KW-1133">Transmembrane helix</keyword>
<keyword evidence="4" id="KW-1185">Reference proteome</keyword>